<dbReference type="HOGENOM" id="CLU_000445_44_2_10"/>
<evidence type="ECO:0000259" key="1">
    <source>
        <dbReference type="Pfam" id="PF01965"/>
    </source>
</evidence>
<name>A0A0F5JRV6_9BACT</name>
<dbReference type="InterPro" id="IPR029062">
    <property type="entry name" value="Class_I_gatase-like"/>
</dbReference>
<dbReference type="GO" id="GO:0005737">
    <property type="term" value="C:cytoplasm"/>
    <property type="evidence" value="ECO:0007669"/>
    <property type="project" value="TreeGrafter"/>
</dbReference>
<proteinExistence type="predicted"/>
<accession>A0A0F5JRV6</accession>
<dbReference type="AlphaFoldDB" id="A0A0F5JRV6"/>
<comment type="caution">
    <text evidence="2">The sequence shown here is derived from an EMBL/GenBank/DDBJ whole genome shotgun (WGS) entry which is preliminary data.</text>
</comment>
<protein>
    <recommendedName>
        <fullName evidence="1">DJ-1/PfpI domain-containing protein</fullName>
    </recommendedName>
</protein>
<evidence type="ECO:0000313" key="3">
    <source>
        <dbReference type="Proteomes" id="UP000033035"/>
    </source>
</evidence>
<dbReference type="Proteomes" id="UP000033035">
    <property type="component" value="Unassembled WGS sequence"/>
</dbReference>
<dbReference type="CDD" id="cd03135">
    <property type="entry name" value="GATase1_DJ-1"/>
    <property type="match status" value="1"/>
</dbReference>
<sequence length="195" mass="22022">MQKKKVLLFLAKAFETMEFSAFIDVLGWARVDYGHNLFVDTCGFTEKVISTFNVPVIVDKTINEINIDEYDALAIPGGFEEFGFYEEVYDERFLDLIREFNAKGKIIATVCSGAFPLGKSGILKNRRATTYHLRDGHWQNKLKEFGVNVVNEPIVVDGNIITSYCPETAPNVAFELLKMLTSEEDTAVIKRAMGF</sequence>
<reference evidence="2 3" key="1">
    <citation type="submission" date="2013-04" db="EMBL/GenBank/DDBJ databases">
        <title>The Genome Sequence of Parabacteroides gordonii DSM 23371.</title>
        <authorList>
            <consortium name="The Broad Institute Genomics Platform"/>
            <person name="Earl A."/>
            <person name="Ward D."/>
            <person name="Feldgarden M."/>
            <person name="Gevers D."/>
            <person name="Martens E."/>
            <person name="Sakamoto M."/>
            <person name="Benno Y."/>
            <person name="Suzuki N."/>
            <person name="Matsunaga N."/>
            <person name="Koshihara K."/>
            <person name="Seki M."/>
            <person name="Komiya H."/>
            <person name="Walker B."/>
            <person name="Young S."/>
            <person name="Zeng Q."/>
            <person name="Gargeya S."/>
            <person name="Fitzgerald M."/>
            <person name="Haas B."/>
            <person name="Abouelleil A."/>
            <person name="Allen A.W."/>
            <person name="Alvarado L."/>
            <person name="Arachchi H.M."/>
            <person name="Berlin A.M."/>
            <person name="Chapman S.B."/>
            <person name="Gainer-Dewar J."/>
            <person name="Goldberg J."/>
            <person name="Griggs A."/>
            <person name="Gujja S."/>
            <person name="Hansen M."/>
            <person name="Howarth C."/>
            <person name="Imamovic A."/>
            <person name="Ireland A."/>
            <person name="Larimer J."/>
            <person name="McCowan C."/>
            <person name="Murphy C."/>
            <person name="Pearson M."/>
            <person name="Poon T.W."/>
            <person name="Priest M."/>
            <person name="Roberts A."/>
            <person name="Saif S."/>
            <person name="Shea T."/>
            <person name="Sisk P."/>
            <person name="Sykes S."/>
            <person name="Wortman J."/>
            <person name="Nusbaum C."/>
            <person name="Birren B."/>
        </authorList>
    </citation>
    <scope>NUCLEOTIDE SEQUENCE [LARGE SCALE GENOMIC DNA]</scope>
    <source>
        <strain evidence="2 3">MS-1</strain>
    </source>
</reference>
<dbReference type="PATRIC" id="fig|1203610.3.peg.352"/>
<dbReference type="SUPFAM" id="SSF52317">
    <property type="entry name" value="Class I glutamine amidotransferase-like"/>
    <property type="match status" value="1"/>
</dbReference>
<dbReference type="Pfam" id="PF01965">
    <property type="entry name" value="DJ-1_PfpI"/>
    <property type="match status" value="1"/>
</dbReference>
<dbReference type="STRING" id="1203610.HMPREF1536_00334"/>
<organism evidence="2 3">
    <name type="scientific">Parabacteroides gordonii MS-1 = DSM 23371</name>
    <dbReference type="NCBI Taxonomy" id="1203610"/>
    <lineage>
        <taxon>Bacteria</taxon>
        <taxon>Pseudomonadati</taxon>
        <taxon>Bacteroidota</taxon>
        <taxon>Bacteroidia</taxon>
        <taxon>Bacteroidales</taxon>
        <taxon>Tannerellaceae</taxon>
        <taxon>Parabacteroides</taxon>
    </lineage>
</organism>
<dbReference type="InterPro" id="IPR050325">
    <property type="entry name" value="Prot/Nucl_acid_deglycase"/>
</dbReference>
<evidence type="ECO:0000313" key="2">
    <source>
        <dbReference type="EMBL" id="KKB60454.1"/>
    </source>
</evidence>
<dbReference type="InterPro" id="IPR002818">
    <property type="entry name" value="DJ-1/PfpI"/>
</dbReference>
<dbReference type="EMBL" id="AQHW01000002">
    <property type="protein sequence ID" value="KKB60454.1"/>
    <property type="molecule type" value="Genomic_DNA"/>
</dbReference>
<dbReference type="RefSeq" id="WP_028730401.1">
    <property type="nucleotide sequence ID" value="NZ_KE386766.1"/>
</dbReference>
<dbReference type="PANTHER" id="PTHR48094:SF5">
    <property type="entry name" value="PROTEIN DJ-1 HOMOLOG"/>
    <property type="match status" value="1"/>
</dbReference>
<feature type="domain" description="DJ-1/PfpI" evidence="1">
    <location>
        <begin position="4"/>
        <end position="178"/>
    </location>
</feature>
<dbReference type="PANTHER" id="PTHR48094">
    <property type="entry name" value="PROTEIN/NUCLEIC ACID DEGLYCASE DJ-1-RELATED"/>
    <property type="match status" value="1"/>
</dbReference>
<keyword evidence="3" id="KW-1185">Reference proteome</keyword>
<dbReference type="Gene3D" id="3.40.50.880">
    <property type="match status" value="1"/>
</dbReference>
<gene>
    <name evidence="2" type="ORF">HMPREF1536_00334</name>
</gene>